<proteinExistence type="predicted"/>
<dbReference type="Proteomes" id="UP000324222">
    <property type="component" value="Unassembled WGS sequence"/>
</dbReference>
<protein>
    <submittedName>
        <fullName evidence="2">Uncharacterized protein</fullName>
    </submittedName>
</protein>
<name>A0A5B7DSF1_PORTR</name>
<keyword evidence="3" id="KW-1185">Reference proteome</keyword>
<evidence type="ECO:0000313" key="3">
    <source>
        <dbReference type="Proteomes" id="UP000324222"/>
    </source>
</evidence>
<dbReference type="EMBL" id="VSRR010001341">
    <property type="protein sequence ID" value="MPC24531.1"/>
    <property type="molecule type" value="Genomic_DNA"/>
</dbReference>
<evidence type="ECO:0000313" key="2">
    <source>
        <dbReference type="EMBL" id="MPC24531.1"/>
    </source>
</evidence>
<feature type="region of interest" description="Disordered" evidence="1">
    <location>
        <begin position="1"/>
        <end position="25"/>
    </location>
</feature>
<dbReference type="AlphaFoldDB" id="A0A5B7DSF1"/>
<gene>
    <name evidence="2" type="ORF">E2C01_017614</name>
</gene>
<organism evidence="2 3">
    <name type="scientific">Portunus trituberculatus</name>
    <name type="common">Swimming crab</name>
    <name type="synonym">Neptunus trituberculatus</name>
    <dbReference type="NCBI Taxonomy" id="210409"/>
    <lineage>
        <taxon>Eukaryota</taxon>
        <taxon>Metazoa</taxon>
        <taxon>Ecdysozoa</taxon>
        <taxon>Arthropoda</taxon>
        <taxon>Crustacea</taxon>
        <taxon>Multicrustacea</taxon>
        <taxon>Malacostraca</taxon>
        <taxon>Eumalacostraca</taxon>
        <taxon>Eucarida</taxon>
        <taxon>Decapoda</taxon>
        <taxon>Pleocyemata</taxon>
        <taxon>Brachyura</taxon>
        <taxon>Eubrachyura</taxon>
        <taxon>Portunoidea</taxon>
        <taxon>Portunidae</taxon>
        <taxon>Portuninae</taxon>
        <taxon>Portunus</taxon>
    </lineage>
</organism>
<reference evidence="2 3" key="1">
    <citation type="submission" date="2019-05" db="EMBL/GenBank/DDBJ databases">
        <title>Another draft genome of Portunus trituberculatus and its Hox gene families provides insights of decapod evolution.</title>
        <authorList>
            <person name="Jeong J.-H."/>
            <person name="Song I."/>
            <person name="Kim S."/>
            <person name="Choi T."/>
            <person name="Kim D."/>
            <person name="Ryu S."/>
            <person name="Kim W."/>
        </authorList>
    </citation>
    <scope>NUCLEOTIDE SEQUENCE [LARGE SCALE GENOMIC DNA]</scope>
    <source>
        <tissue evidence="2">Muscle</tissue>
    </source>
</reference>
<evidence type="ECO:0000256" key="1">
    <source>
        <dbReference type="SAM" id="MobiDB-lite"/>
    </source>
</evidence>
<sequence>MIEAGVASGSLRGGEGVPGTPSPGVWVQPRAWSNLDETTSSHQRFLWAANTLQAAADPYLVCVRNYLDVISRQIGSGFTCTLVFVLGNA</sequence>
<comment type="caution">
    <text evidence="2">The sequence shown here is derived from an EMBL/GenBank/DDBJ whole genome shotgun (WGS) entry which is preliminary data.</text>
</comment>
<accession>A0A5B7DSF1</accession>